<name>A0A2T7UW69_9RHOB</name>
<dbReference type="GO" id="GO:0005886">
    <property type="term" value="C:plasma membrane"/>
    <property type="evidence" value="ECO:0007669"/>
    <property type="project" value="UniProtKB-SubCell"/>
</dbReference>
<comment type="function">
    <text evidence="9">Part of the tripartite ATP-independent periplasmic (TRAP) transport system.</text>
</comment>
<proteinExistence type="inferred from homology"/>
<dbReference type="GO" id="GO:0022857">
    <property type="term" value="F:transmembrane transporter activity"/>
    <property type="evidence" value="ECO:0007669"/>
    <property type="project" value="UniProtKB-UniRule"/>
</dbReference>
<comment type="subunit">
    <text evidence="9">The complex comprises the extracytoplasmic solute receptor protein and the two transmembrane proteins.</text>
</comment>
<dbReference type="AlphaFoldDB" id="A0A2T7UW69"/>
<feature type="transmembrane region" description="Helical" evidence="9">
    <location>
        <begin position="149"/>
        <end position="171"/>
    </location>
</feature>
<organism evidence="11 12">
    <name type="scientific">Pararhodobacter aggregans</name>
    <dbReference type="NCBI Taxonomy" id="404875"/>
    <lineage>
        <taxon>Bacteria</taxon>
        <taxon>Pseudomonadati</taxon>
        <taxon>Pseudomonadota</taxon>
        <taxon>Alphaproteobacteria</taxon>
        <taxon>Rhodobacterales</taxon>
        <taxon>Paracoccaceae</taxon>
        <taxon>Pararhodobacter</taxon>
    </lineage>
</organism>
<feature type="domain" description="Tripartite ATP-independent periplasmic transporters DctQ component" evidence="10">
    <location>
        <begin position="53"/>
        <end position="171"/>
    </location>
</feature>
<dbReference type="EMBL" id="QDDR01000001">
    <property type="protein sequence ID" value="PVE48932.1"/>
    <property type="molecule type" value="Genomic_DNA"/>
</dbReference>
<keyword evidence="4 9" id="KW-0997">Cell inner membrane</keyword>
<feature type="transmembrane region" description="Helical" evidence="9">
    <location>
        <begin position="12"/>
        <end position="37"/>
    </location>
</feature>
<evidence type="ECO:0000256" key="6">
    <source>
        <dbReference type="ARBA" id="ARBA00022989"/>
    </source>
</evidence>
<keyword evidence="7 9" id="KW-0472">Membrane</keyword>
<dbReference type="RefSeq" id="WP_107754599.1">
    <property type="nucleotide sequence ID" value="NZ_JBLWSZ010000022.1"/>
</dbReference>
<gene>
    <name evidence="11" type="ORF">DDE23_00555</name>
</gene>
<keyword evidence="2 9" id="KW-0813">Transport</keyword>
<keyword evidence="12" id="KW-1185">Reference proteome</keyword>
<evidence type="ECO:0000256" key="7">
    <source>
        <dbReference type="ARBA" id="ARBA00023136"/>
    </source>
</evidence>
<evidence type="ECO:0000256" key="5">
    <source>
        <dbReference type="ARBA" id="ARBA00022692"/>
    </source>
</evidence>
<protein>
    <recommendedName>
        <fullName evidence="9">TRAP transporter small permease protein</fullName>
    </recommendedName>
</protein>
<accession>A0A2T7UW69</accession>
<sequence>MPRILKRLLALLCLPGAWASWLTLPLIATILISVIWAKMGMNTLIGWEGQVPVLGRALTVNSLYDMQWYIFALLVLFGGIWALRDDRHVSVDFLSLMMSPRQRLWVRMIGDLIFLLPFCAIIAWYGFAFAEVAFRTAEGSTQGGLNARWLIKAMLPLSFALLGLMGILRALGTAIQLARGDLSEDIQ</sequence>
<comment type="subcellular location">
    <subcellularLocation>
        <location evidence="1 9">Cell inner membrane</location>
        <topology evidence="1 9">Multi-pass membrane protein</topology>
    </subcellularLocation>
</comment>
<comment type="similarity">
    <text evidence="8 9">Belongs to the TRAP transporter small permease family.</text>
</comment>
<comment type="caution">
    <text evidence="11">The sequence shown here is derived from an EMBL/GenBank/DDBJ whole genome shotgun (WGS) entry which is preliminary data.</text>
</comment>
<evidence type="ECO:0000259" key="10">
    <source>
        <dbReference type="Pfam" id="PF04290"/>
    </source>
</evidence>
<evidence type="ECO:0000313" key="11">
    <source>
        <dbReference type="EMBL" id="PVE48932.1"/>
    </source>
</evidence>
<evidence type="ECO:0000256" key="1">
    <source>
        <dbReference type="ARBA" id="ARBA00004429"/>
    </source>
</evidence>
<dbReference type="OrthoDB" id="4250245at2"/>
<feature type="transmembrane region" description="Helical" evidence="9">
    <location>
        <begin position="104"/>
        <end position="129"/>
    </location>
</feature>
<dbReference type="Pfam" id="PF04290">
    <property type="entry name" value="DctQ"/>
    <property type="match status" value="1"/>
</dbReference>
<keyword evidence="6 9" id="KW-1133">Transmembrane helix</keyword>
<evidence type="ECO:0000256" key="3">
    <source>
        <dbReference type="ARBA" id="ARBA00022475"/>
    </source>
</evidence>
<evidence type="ECO:0000256" key="8">
    <source>
        <dbReference type="ARBA" id="ARBA00038436"/>
    </source>
</evidence>
<keyword evidence="5 9" id="KW-0812">Transmembrane</keyword>
<evidence type="ECO:0000313" key="12">
    <source>
        <dbReference type="Proteomes" id="UP000244810"/>
    </source>
</evidence>
<dbReference type="InterPro" id="IPR055348">
    <property type="entry name" value="DctQ"/>
</dbReference>
<dbReference type="PANTHER" id="PTHR35011:SF4">
    <property type="entry name" value="SLL1102 PROTEIN"/>
    <property type="match status" value="1"/>
</dbReference>
<evidence type="ECO:0000256" key="4">
    <source>
        <dbReference type="ARBA" id="ARBA00022519"/>
    </source>
</evidence>
<dbReference type="InterPro" id="IPR007387">
    <property type="entry name" value="TRAP_DctQ"/>
</dbReference>
<keyword evidence="3" id="KW-1003">Cell membrane</keyword>
<evidence type="ECO:0000256" key="9">
    <source>
        <dbReference type="RuleBase" id="RU369079"/>
    </source>
</evidence>
<feature type="transmembrane region" description="Helical" evidence="9">
    <location>
        <begin position="66"/>
        <end position="83"/>
    </location>
</feature>
<reference evidence="11 12" key="1">
    <citation type="journal article" date="2011" name="Syst. Appl. Microbiol.">
        <title>Defluviimonas denitrificans gen. nov., sp. nov., and Pararhodobacter aggregans gen. nov., sp. nov., non-phototrophic Rhodobacteraceae from the biofilter of a marine aquaculture.</title>
        <authorList>
            <person name="Foesel B.U."/>
            <person name="Drake H.L."/>
            <person name="Schramm A."/>
        </authorList>
    </citation>
    <scope>NUCLEOTIDE SEQUENCE [LARGE SCALE GENOMIC DNA]</scope>
    <source>
        <strain evidence="11 12">D1-19</strain>
    </source>
</reference>
<evidence type="ECO:0000256" key="2">
    <source>
        <dbReference type="ARBA" id="ARBA00022448"/>
    </source>
</evidence>
<dbReference type="Proteomes" id="UP000244810">
    <property type="component" value="Unassembled WGS sequence"/>
</dbReference>
<dbReference type="PANTHER" id="PTHR35011">
    <property type="entry name" value="2,3-DIKETO-L-GULONATE TRAP TRANSPORTER SMALL PERMEASE PROTEIN YIAM"/>
    <property type="match status" value="1"/>
</dbReference>